<name>A0ABP5UPA0_9ACTN</name>
<evidence type="ECO:0000256" key="1">
    <source>
        <dbReference type="SAM" id="Phobius"/>
    </source>
</evidence>
<feature type="transmembrane region" description="Helical" evidence="1">
    <location>
        <begin position="141"/>
        <end position="161"/>
    </location>
</feature>
<evidence type="ECO:0008006" key="4">
    <source>
        <dbReference type="Google" id="ProtNLM"/>
    </source>
</evidence>
<feature type="transmembrane region" description="Helical" evidence="1">
    <location>
        <begin position="244"/>
        <end position="263"/>
    </location>
</feature>
<dbReference type="RefSeq" id="WP_344619109.1">
    <property type="nucleotide sequence ID" value="NZ_BAAARV010000094.1"/>
</dbReference>
<feature type="transmembrane region" description="Helical" evidence="1">
    <location>
        <begin position="351"/>
        <end position="368"/>
    </location>
</feature>
<evidence type="ECO:0000313" key="2">
    <source>
        <dbReference type="EMBL" id="GAA2383855.1"/>
    </source>
</evidence>
<accession>A0ABP5UPA0</accession>
<gene>
    <name evidence="2" type="ORF">GCM10010170_092940</name>
</gene>
<keyword evidence="1" id="KW-0472">Membrane</keyword>
<sequence>MSPTPTTTSAGPTVAPVIPRQRAAGERLPARRRFAAAGLLICGIAVLLVGYLRMARTNGTNADGAANALQAWDLLHGNLGLAGWTLSDVSFYPTELVQYALIELVYGLDQNVVHVAAAITYVLLIVFAALVAREGATGRAAWARVGVVVAVLLVPSPGSGFATVLNVPDHTGTAVPLLLAALLFGHRVRLGRWWPVAVTVVLTLAQVGDPLAMYIGALPLATVSALRLLRAIWTRAEKGPDARLLVAAAASVALSHAAVRLIGLAGGYRVHTPIAEFTTWDAVPDHVMLMVRTTALDYGAYFPHLTGHHPALTLLYQTAGVVKLLLMAAALLATVVSVARLLSRRGHGDRVAQWLAVAIAVNLAAYVASTQAGDMASARQVVAVLPFGAVLAARVFGDRLARIRVRGRIAAGALAAVLVAAFGAQAAVARPAPIEAAEAAAWLEAHDLRYGVGAYWASNTVTLATHGRVRVAPVTDPVPRAFHWESRAEWFDAARHDARFVIIDTSLEHYGTVSGAVIRFGPPKERVDLGRWTILVYDHNLLRDLPVPHRPAP</sequence>
<proteinExistence type="predicted"/>
<feature type="transmembrane region" description="Helical" evidence="1">
    <location>
        <begin position="314"/>
        <end position="339"/>
    </location>
</feature>
<evidence type="ECO:0000313" key="3">
    <source>
        <dbReference type="Proteomes" id="UP001501444"/>
    </source>
</evidence>
<feature type="transmembrane region" description="Helical" evidence="1">
    <location>
        <begin position="380"/>
        <end position="397"/>
    </location>
</feature>
<feature type="transmembrane region" description="Helical" evidence="1">
    <location>
        <begin position="214"/>
        <end position="232"/>
    </location>
</feature>
<feature type="transmembrane region" description="Helical" evidence="1">
    <location>
        <begin position="34"/>
        <end position="52"/>
    </location>
</feature>
<organism evidence="2 3">
    <name type="scientific">Dactylosporangium salmoneum</name>
    <dbReference type="NCBI Taxonomy" id="53361"/>
    <lineage>
        <taxon>Bacteria</taxon>
        <taxon>Bacillati</taxon>
        <taxon>Actinomycetota</taxon>
        <taxon>Actinomycetes</taxon>
        <taxon>Micromonosporales</taxon>
        <taxon>Micromonosporaceae</taxon>
        <taxon>Dactylosporangium</taxon>
    </lineage>
</organism>
<dbReference type="Proteomes" id="UP001501444">
    <property type="component" value="Unassembled WGS sequence"/>
</dbReference>
<keyword evidence="1" id="KW-0812">Transmembrane</keyword>
<dbReference type="EMBL" id="BAAARV010000094">
    <property type="protein sequence ID" value="GAA2383855.1"/>
    <property type="molecule type" value="Genomic_DNA"/>
</dbReference>
<feature type="transmembrane region" description="Helical" evidence="1">
    <location>
        <begin position="409"/>
        <end position="428"/>
    </location>
</feature>
<keyword evidence="3" id="KW-1185">Reference proteome</keyword>
<keyword evidence="1" id="KW-1133">Transmembrane helix</keyword>
<feature type="transmembrane region" description="Helical" evidence="1">
    <location>
        <begin position="112"/>
        <end position="132"/>
    </location>
</feature>
<reference evidence="3" key="1">
    <citation type="journal article" date="2019" name="Int. J. Syst. Evol. Microbiol.">
        <title>The Global Catalogue of Microorganisms (GCM) 10K type strain sequencing project: providing services to taxonomists for standard genome sequencing and annotation.</title>
        <authorList>
            <consortium name="The Broad Institute Genomics Platform"/>
            <consortium name="The Broad Institute Genome Sequencing Center for Infectious Disease"/>
            <person name="Wu L."/>
            <person name="Ma J."/>
        </authorList>
    </citation>
    <scope>NUCLEOTIDE SEQUENCE [LARGE SCALE GENOMIC DNA]</scope>
    <source>
        <strain evidence="3">JCM 3272</strain>
    </source>
</reference>
<protein>
    <recommendedName>
        <fullName evidence="4">Glycosyltransferase RgtA/B/C/D-like domain-containing protein</fullName>
    </recommendedName>
</protein>
<comment type="caution">
    <text evidence="2">The sequence shown here is derived from an EMBL/GenBank/DDBJ whole genome shotgun (WGS) entry which is preliminary data.</text>
</comment>